<dbReference type="Proteomes" id="UP001152049">
    <property type="component" value="Unassembled WGS sequence"/>
</dbReference>
<comment type="caution">
    <text evidence="2">The sequence shown here is derived from an EMBL/GenBank/DDBJ whole genome shotgun (WGS) entry which is preliminary data.</text>
</comment>
<dbReference type="InterPro" id="IPR032675">
    <property type="entry name" value="LRR_dom_sf"/>
</dbReference>
<reference evidence="2" key="1">
    <citation type="submission" date="2022-09" db="EMBL/GenBank/DDBJ databases">
        <title>Fusarium specimens isolated from Avocado Roots.</title>
        <authorList>
            <person name="Stajich J."/>
            <person name="Roper C."/>
            <person name="Heimlech-Rivalta G."/>
        </authorList>
    </citation>
    <scope>NUCLEOTIDE SEQUENCE</scope>
    <source>
        <strain evidence="2">CF00136</strain>
    </source>
</reference>
<accession>A0A9W8RSK1</accession>
<gene>
    <name evidence="2" type="ORF">NW762_011523</name>
</gene>
<evidence type="ECO:0000313" key="3">
    <source>
        <dbReference type="Proteomes" id="UP001152049"/>
    </source>
</evidence>
<dbReference type="SUPFAM" id="SSF52047">
    <property type="entry name" value="RNI-like"/>
    <property type="match status" value="1"/>
</dbReference>
<keyword evidence="3" id="KW-1185">Reference proteome</keyword>
<dbReference type="EMBL" id="JAOQAZ010000028">
    <property type="protein sequence ID" value="KAJ4251535.1"/>
    <property type="molecule type" value="Genomic_DNA"/>
</dbReference>
<organism evidence="2 3">
    <name type="scientific">Fusarium torreyae</name>
    <dbReference type="NCBI Taxonomy" id="1237075"/>
    <lineage>
        <taxon>Eukaryota</taxon>
        <taxon>Fungi</taxon>
        <taxon>Dikarya</taxon>
        <taxon>Ascomycota</taxon>
        <taxon>Pezizomycotina</taxon>
        <taxon>Sordariomycetes</taxon>
        <taxon>Hypocreomycetidae</taxon>
        <taxon>Hypocreales</taxon>
        <taxon>Nectriaceae</taxon>
        <taxon>Fusarium</taxon>
    </lineage>
</organism>
<dbReference type="AlphaFoldDB" id="A0A9W8RSK1"/>
<evidence type="ECO:0000259" key="1">
    <source>
        <dbReference type="PROSITE" id="PS50181"/>
    </source>
</evidence>
<proteinExistence type="predicted"/>
<dbReference type="OrthoDB" id="5410873at2759"/>
<feature type="domain" description="F-box" evidence="1">
    <location>
        <begin position="1"/>
        <end position="45"/>
    </location>
</feature>
<name>A0A9W8RSK1_9HYPO</name>
<dbReference type="InterPro" id="IPR001810">
    <property type="entry name" value="F-box_dom"/>
</dbReference>
<dbReference type="Gene3D" id="3.80.10.10">
    <property type="entry name" value="Ribonuclease Inhibitor"/>
    <property type="match status" value="1"/>
</dbReference>
<protein>
    <recommendedName>
        <fullName evidence="1">F-box domain-containing protein</fullName>
    </recommendedName>
</protein>
<evidence type="ECO:0000313" key="2">
    <source>
        <dbReference type="EMBL" id="KAJ4251535.1"/>
    </source>
</evidence>
<sequence length="465" mass="54046">MALNRLPPELLLGISEQIDGHDRMNLSLVNSAIRNNLVPRLFRHLKVDCPLPQDHIFESVIQKYGAYVSRLKLYVTFFPNPPKSKFKGTKVDTRHQKEKWYWKNYPVSVWARNEADAPAIRDLIQFKRLPRCSTISLHTDGDKNFDISGGWDINDLSDSSIYFCTEPEDWDLVRQKEELYGWRQAMAEMWHDIARLSTVEHLELLHFLPRKSSTWLEPEWSDFLGRLKELTLVTYGQDNGAGWSANTLDGFNSFFKELPTLVFEHAKKLEYLKLSAERDGYLGHRSLRFAPATMPKLRTLRLENVCITTSLKEFLRGSTPKLERIHMENCAALGMEYYFHEPDEDLSWAEFWKAVREGSPALVEVTYRYPKLPPLTERESMRISGDDMTLADTDTETSARLRKMIDEDEDSRIWPYITIDGKYGDVFGYARANLEHLEAGHDNREYKQLVDEVRQRRGVIGSSLS</sequence>
<dbReference type="PROSITE" id="PS50181">
    <property type="entry name" value="FBOX"/>
    <property type="match status" value="1"/>
</dbReference>